<dbReference type="PANTHER" id="PTHR36234:SF5">
    <property type="entry name" value="LYSYL ENDOPEPTIDASE"/>
    <property type="match status" value="1"/>
</dbReference>
<keyword evidence="1" id="KW-0732">Signal</keyword>
<dbReference type="Proteomes" id="UP001589608">
    <property type="component" value="Unassembled WGS sequence"/>
</dbReference>
<feature type="signal peptide" evidence="1">
    <location>
        <begin position="1"/>
        <end position="25"/>
    </location>
</feature>
<dbReference type="EC" id="3.4.21.-" evidence="2"/>
<reference evidence="2 3" key="1">
    <citation type="submission" date="2024-09" db="EMBL/GenBank/DDBJ databases">
        <authorList>
            <person name="Sun Q."/>
            <person name="Mori K."/>
        </authorList>
    </citation>
    <scope>NUCLEOTIDE SEQUENCE [LARGE SCALE GENOMIC DNA]</scope>
    <source>
        <strain evidence="2 3">JCM 3307</strain>
    </source>
</reference>
<protein>
    <submittedName>
        <fullName evidence="2">Trypsin-like serine peptidase</fullName>
        <ecNumber evidence="2">3.4.21.-</ecNumber>
    </submittedName>
</protein>
<evidence type="ECO:0000256" key="1">
    <source>
        <dbReference type="SAM" id="SignalP"/>
    </source>
</evidence>
<sequence length="413" mass="44379">MRRRSLLVAGVCALLGITGAGVAMASSDSAQPSKGPASAPKLRLFHDVSGLQEPGGQPTGVLESVAGGSIERAASRTFTYAGADYVKVHFSRLALDDADKVVVSDAGGSEHYEYTRKDLEGSDNWTMSVSGDRAVVRVVKAGDDVFGIRSKLASMGVTVDRIARGQTAAERAKTEADRRAQLAAAPHEESICGRTNETENAACYKSSDPVAYANAKPVARLLINGVELCTAWRVGTQNRMLTNHHCFTTTREAKSTEVWFNYECAQCSGGATLRPTKVMGDQVLATDDILDYTLFSVKNFAQIQQFGYLEIDDRAPVRGEELYIPQHPRGAPTVITTEDSTERSGNCAVSNPTYDGYATGTDMSYYCDTDGGSSGSPVISRRTNKVIALHHFGGCPNSGVRIDRIAEQLRSLM</sequence>
<comment type="caution">
    <text evidence="2">The sequence shown here is derived from an EMBL/GenBank/DDBJ whole genome shotgun (WGS) entry which is preliminary data.</text>
</comment>
<dbReference type="Pfam" id="PF13365">
    <property type="entry name" value="Trypsin_2"/>
    <property type="match status" value="1"/>
</dbReference>
<name>A0ABV5MEQ2_9ACTN</name>
<dbReference type="SUPFAM" id="SSF50494">
    <property type="entry name" value="Trypsin-like serine proteases"/>
    <property type="match status" value="1"/>
</dbReference>
<organism evidence="2 3">
    <name type="scientific">Dactylosporangium vinaceum</name>
    <dbReference type="NCBI Taxonomy" id="53362"/>
    <lineage>
        <taxon>Bacteria</taxon>
        <taxon>Bacillati</taxon>
        <taxon>Actinomycetota</taxon>
        <taxon>Actinomycetes</taxon>
        <taxon>Micromonosporales</taxon>
        <taxon>Micromonosporaceae</taxon>
        <taxon>Dactylosporangium</taxon>
    </lineage>
</organism>
<keyword evidence="2" id="KW-0378">Hydrolase</keyword>
<dbReference type="Gene3D" id="2.40.10.10">
    <property type="entry name" value="Trypsin-like serine proteases"/>
    <property type="match status" value="2"/>
</dbReference>
<dbReference type="InterPro" id="IPR043504">
    <property type="entry name" value="Peptidase_S1_PA_chymotrypsin"/>
</dbReference>
<dbReference type="PANTHER" id="PTHR36234">
    <property type="entry name" value="LYSYL ENDOPEPTIDASE"/>
    <property type="match status" value="1"/>
</dbReference>
<proteinExistence type="predicted"/>
<evidence type="ECO:0000313" key="3">
    <source>
        <dbReference type="Proteomes" id="UP001589608"/>
    </source>
</evidence>
<dbReference type="GO" id="GO:0016787">
    <property type="term" value="F:hydrolase activity"/>
    <property type="evidence" value="ECO:0007669"/>
    <property type="project" value="UniProtKB-KW"/>
</dbReference>
<dbReference type="InterPro" id="IPR009003">
    <property type="entry name" value="Peptidase_S1_PA"/>
</dbReference>
<feature type="chain" id="PRO_5046279165" evidence="1">
    <location>
        <begin position="26"/>
        <end position="413"/>
    </location>
</feature>
<keyword evidence="3" id="KW-1185">Reference proteome</keyword>
<evidence type="ECO:0000313" key="2">
    <source>
        <dbReference type="EMBL" id="MFB9447334.1"/>
    </source>
</evidence>
<dbReference type="RefSeq" id="WP_223100790.1">
    <property type="nucleotide sequence ID" value="NZ_CP061913.1"/>
</dbReference>
<dbReference type="EMBL" id="JBHMCA010000053">
    <property type="protein sequence ID" value="MFB9447334.1"/>
    <property type="molecule type" value="Genomic_DNA"/>
</dbReference>
<accession>A0ABV5MEQ2</accession>
<gene>
    <name evidence="2" type="ORF">ACFFTR_29940</name>
</gene>